<dbReference type="SUPFAM" id="SSF51735">
    <property type="entry name" value="NAD(P)-binding Rossmann-fold domains"/>
    <property type="match status" value="1"/>
</dbReference>
<dbReference type="AlphaFoldDB" id="A0A0R2GTZ5"/>
<evidence type="ECO:0000313" key="4">
    <source>
        <dbReference type="Proteomes" id="UP000051639"/>
    </source>
</evidence>
<comment type="similarity">
    <text evidence="1">Belongs to the short-chain dehydrogenases/reductases (SDR) family.</text>
</comment>
<evidence type="ECO:0000256" key="1">
    <source>
        <dbReference type="ARBA" id="ARBA00006484"/>
    </source>
</evidence>
<dbReference type="InterPro" id="IPR036291">
    <property type="entry name" value="NAD(P)-bd_dom_sf"/>
</dbReference>
<accession>A0A0R2GTZ5</accession>
<dbReference type="PRINTS" id="PR00081">
    <property type="entry name" value="GDHRDH"/>
</dbReference>
<evidence type="ECO:0000256" key="2">
    <source>
        <dbReference type="ARBA" id="ARBA00023002"/>
    </source>
</evidence>
<organism evidence="3 4">
    <name type="scientific">Limosilactobacillus ingluviei</name>
    <dbReference type="NCBI Taxonomy" id="148604"/>
    <lineage>
        <taxon>Bacteria</taxon>
        <taxon>Bacillati</taxon>
        <taxon>Bacillota</taxon>
        <taxon>Bacilli</taxon>
        <taxon>Lactobacillales</taxon>
        <taxon>Lactobacillaceae</taxon>
        <taxon>Limosilactobacillus</taxon>
    </lineage>
</organism>
<dbReference type="InterPro" id="IPR002347">
    <property type="entry name" value="SDR_fam"/>
</dbReference>
<dbReference type="EMBL" id="JQBA01000016">
    <property type="protein sequence ID" value="KRN44337.1"/>
    <property type="molecule type" value="Genomic_DNA"/>
</dbReference>
<dbReference type="STRING" id="1203076.GCA_000312405_01518"/>
<sequence>MALITGATGGLGRALAFEHDRHGGDLILVARNEMKLASLVADLQHQCPASRVATVTADFAKGHTAAQVYQEVQGFDWPVDYLINNAGFGGQGKFIDRSLAADLTMLRVNAAVPPELMKLFLPGMVKRGRGRVLNVSSSASFFPGPEQAEYFATKAYLT</sequence>
<reference evidence="3 4" key="1">
    <citation type="journal article" date="2015" name="Genome Announc.">
        <title>Expanding the biotechnology potential of lactobacilli through comparative genomics of 213 strains and associated genera.</title>
        <authorList>
            <person name="Sun Z."/>
            <person name="Harris H.M."/>
            <person name="McCann A."/>
            <person name="Guo C."/>
            <person name="Argimon S."/>
            <person name="Zhang W."/>
            <person name="Yang X."/>
            <person name="Jeffery I.B."/>
            <person name="Cooney J.C."/>
            <person name="Kagawa T.F."/>
            <person name="Liu W."/>
            <person name="Song Y."/>
            <person name="Salvetti E."/>
            <person name="Wrobel A."/>
            <person name="Rasinkangas P."/>
            <person name="Parkhill J."/>
            <person name="Rea M.C."/>
            <person name="O'Sullivan O."/>
            <person name="Ritari J."/>
            <person name="Douillard F.P."/>
            <person name="Paul Ross R."/>
            <person name="Yang R."/>
            <person name="Briner A.E."/>
            <person name="Felis G.E."/>
            <person name="de Vos W.M."/>
            <person name="Barrangou R."/>
            <person name="Klaenhammer T.R."/>
            <person name="Caufield P.W."/>
            <person name="Cui Y."/>
            <person name="Zhang H."/>
            <person name="O'Toole P.W."/>
        </authorList>
    </citation>
    <scope>NUCLEOTIDE SEQUENCE [LARGE SCALE GENOMIC DNA]</scope>
    <source>
        <strain evidence="3 4">DSM 14792</strain>
    </source>
</reference>
<comment type="caution">
    <text evidence="3">The sequence shown here is derived from an EMBL/GenBank/DDBJ whole genome shotgun (WGS) entry which is preliminary data.</text>
</comment>
<evidence type="ECO:0000313" key="3">
    <source>
        <dbReference type="EMBL" id="KRN44337.1"/>
    </source>
</evidence>
<dbReference type="PATRIC" id="fig|148604.4.peg.478"/>
<dbReference type="PANTHER" id="PTHR44196:SF2">
    <property type="entry name" value="SHORT-CHAIN DEHYDROGENASE-RELATED"/>
    <property type="match status" value="1"/>
</dbReference>
<gene>
    <name evidence="3" type="ORF">IV41_GL000475</name>
</gene>
<dbReference type="GO" id="GO:0016020">
    <property type="term" value="C:membrane"/>
    <property type="evidence" value="ECO:0007669"/>
    <property type="project" value="TreeGrafter"/>
</dbReference>
<dbReference type="PANTHER" id="PTHR44196">
    <property type="entry name" value="DEHYDROGENASE/REDUCTASE SDR FAMILY MEMBER 7B"/>
    <property type="match status" value="1"/>
</dbReference>
<proteinExistence type="inferred from homology"/>
<dbReference type="eggNOG" id="COG0300">
    <property type="taxonomic scope" value="Bacteria"/>
</dbReference>
<keyword evidence="4" id="KW-1185">Reference proteome</keyword>
<dbReference type="Pfam" id="PF00106">
    <property type="entry name" value="adh_short"/>
    <property type="match status" value="1"/>
</dbReference>
<dbReference type="GO" id="GO:0016491">
    <property type="term" value="F:oxidoreductase activity"/>
    <property type="evidence" value="ECO:0007669"/>
    <property type="project" value="UniProtKB-KW"/>
</dbReference>
<protein>
    <submittedName>
        <fullName evidence="3">2-hydroxycyclohexanecarboxyl-CoA dehydrogenase</fullName>
    </submittedName>
</protein>
<dbReference type="PRINTS" id="PR00080">
    <property type="entry name" value="SDRFAMILY"/>
</dbReference>
<dbReference type="Proteomes" id="UP000051639">
    <property type="component" value="Unassembled WGS sequence"/>
</dbReference>
<dbReference type="Gene3D" id="3.40.50.720">
    <property type="entry name" value="NAD(P)-binding Rossmann-like Domain"/>
    <property type="match status" value="1"/>
</dbReference>
<name>A0A0R2GTZ5_9LACO</name>
<keyword evidence="2" id="KW-0560">Oxidoreductase</keyword>